<dbReference type="OrthoDB" id="442087at2759"/>
<evidence type="ECO:0000256" key="7">
    <source>
        <dbReference type="SAM" id="Phobius"/>
    </source>
</evidence>
<keyword evidence="10" id="KW-1185">Reference proteome</keyword>
<comment type="caution">
    <text evidence="9">The sequence shown here is derived from an EMBL/GenBank/DDBJ whole genome shotgun (WGS) entry which is preliminary data.</text>
</comment>
<keyword evidence="3" id="KW-0256">Endoplasmic reticulum</keyword>
<dbReference type="InterPro" id="IPR001623">
    <property type="entry name" value="DnaJ_domain"/>
</dbReference>
<evidence type="ECO:0000313" key="9">
    <source>
        <dbReference type="EMBL" id="PRP84672.1"/>
    </source>
</evidence>
<keyword evidence="2 7" id="KW-0812">Transmembrane</keyword>
<evidence type="ECO:0000256" key="2">
    <source>
        <dbReference type="ARBA" id="ARBA00022692"/>
    </source>
</evidence>
<dbReference type="FunCoup" id="A0A2P6NL77">
    <property type="interactions" value="25"/>
</dbReference>
<dbReference type="EMBL" id="MDYQ01000058">
    <property type="protein sequence ID" value="PRP84672.1"/>
    <property type="molecule type" value="Genomic_DNA"/>
</dbReference>
<feature type="domain" description="J" evidence="8">
    <location>
        <begin position="99"/>
        <end position="163"/>
    </location>
</feature>
<dbReference type="GO" id="GO:0071218">
    <property type="term" value="P:cellular response to misfolded protein"/>
    <property type="evidence" value="ECO:0007669"/>
    <property type="project" value="TreeGrafter"/>
</dbReference>
<dbReference type="PANTHER" id="PTHR43908">
    <property type="entry name" value="AT29763P-RELATED"/>
    <property type="match status" value="1"/>
</dbReference>
<dbReference type="PRINTS" id="PR00625">
    <property type="entry name" value="JDOMAIN"/>
</dbReference>
<protein>
    <submittedName>
        <fullName evidence="9">DnaJ (Hsp40) protein, subfamily B, member 12</fullName>
    </submittedName>
</protein>
<sequence length="370" mass="42737">MEGNRDEALRALEIAAEAEKNGDFPKALKLYQRSYNLYPTEKAKFKITHLKDKPSAAQNTRNASPPRTTRSRPAATEETKREFTPDQKKLVDRINACKDYYEMLEVSKDADKDEISKKYKKLALRLHPDKNGAPGAEDAFKKVSQAFSVLNDASKRNQYNHRGFDAESSDAPTYQRRNAGNGYGNMDGMSAEELFQAFFQSNPGNFHFSMGPNMNYQFGQPQRRRAHQHVRPENQEPQGLFSTIVQFIPILLVLFFVLLSGGRSTESAYSLNKTGYYQYQLASTRNAVPYFVRSDFESSYPARSRSRYSLEEEIETHWYRETREKCRSEKVLKRRAQEAAEYYDDDVERSRARNMKMPSCAELDKRDLSH</sequence>
<dbReference type="SMART" id="SM00271">
    <property type="entry name" value="DnaJ"/>
    <property type="match status" value="1"/>
</dbReference>
<keyword evidence="5 7" id="KW-0472">Membrane</keyword>
<evidence type="ECO:0000256" key="4">
    <source>
        <dbReference type="ARBA" id="ARBA00022989"/>
    </source>
</evidence>
<proteinExistence type="predicted"/>
<dbReference type="Proteomes" id="UP000241769">
    <property type="component" value="Unassembled WGS sequence"/>
</dbReference>
<dbReference type="CDD" id="cd06257">
    <property type="entry name" value="DnaJ"/>
    <property type="match status" value="1"/>
</dbReference>
<comment type="subcellular location">
    <subcellularLocation>
        <location evidence="1">Endoplasmic reticulum membrane</location>
        <topology evidence="1">Single-pass membrane protein</topology>
    </subcellularLocation>
</comment>
<dbReference type="InParanoid" id="A0A2P6NL77"/>
<evidence type="ECO:0000313" key="10">
    <source>
        <dbReference type="Proteomes" id="UP000241769"/>
    </source>
</evidence>
<dbReference type="SUPFAM" id="SSF46565">
    <property type="entry name" value="Chaperone J-domain"/>
    <property type="match status" value="1"/>
</dbReference>
<reference evidence="9 10" key="1">
    <citation type="journal article" date="2018" name="Genome Biol. Evol.">
        <title>Multiple Roots of Fruiting Body Formation in Amoebozoa.</title>
        <authorList>
            <person name="Hillmann F."/>
            <person name="Forbes G."/>
            <person name="Novohradska S."/>
            <person name="Ferling I."/>
            <person name="Riege K."/>
            <person name="Groth M."/>
            <person name="Westermann M."/>
            <person name="Marz M."/>
            <person name="Spaller T."/>
            <person name="Winckler T."/>
            <person name="Schaap P."/>
            <person name="Glockner G."/>
        </authorList>
    </citation>
    <scope>NUCLEOTIDE SEQUENCE [LARGE SCALE GENOMIC DNA]</scope>
    <source>
        <strain evidence="9 10">Jena</strain>
    </source>
</reference>
<accession>A0A2P6NL77</accession>
<organism evidence="9 10">
    <name type="scientific">Planoprotostelium fungivorum</name>
    <dbReference type="NCBI Taxonomy" id="1890364"/>
    <lineage>
        <taxon>Eukaryota</taxon>
        <taxon>Amoebozoa</taxon>
        <taxon>Evosea</taxon>
        <taxon>Variosea</taxon>
        <taxon>Cavosteliida</taxon>
        <taxon>Cavosteliaceae</taxon>
        <taxon>Planoprotostelium</taxon>
    </lineage>
</organism>
<dbReference type="InterPro" id="IPR051100">
    <property type="entry name" value="DnaJ_subfamily_B/C"/>
</dbReference>
<evidence type="ECO:0000256" key="5">
    <source>
        <dbReference type="ARBA" id="ARBA00023136"/>
    </source>
</evidence>
<dbReference type="InterPro" id="IPR018253">
    <property type="entry name" value="DnaJ_domain_CS"/>
</dbReference>
<feature type="transmembrane region" description="Helical" evidence="7">
    <location>
        <begin position="239"/>
        <end position="259"/>
    </location>
</feature>
<feature type="compositionally biased region" description="Basic and acidic residues" evidence="6">
    <location>
        <begin position="75"/>
        <end position="86"/>
    </location>
</feature>
<evidence type="ECO:0000256" key="6">
    <source>
        <dbReference type="SAM" id="MobiDB-lite"/>
    </source>
</evidence>
<keyword evidence="4 7" id="KW-1133">Transmembrane helix</keyword>
<evidence type="ECO:0000259" key="8">
    <source>
        <dbReference type="PROSITE" id="PS50076"/>
    </source>
</evidence>
<dbReference type="Pfam" id="PF00226">
    <property type="entry name" value="DnaJ"/>
    <property type="match status" value="1"/>
</dbReference>
<evidence type="ECO:0000256" key="1">
    <source>
        <dbReference type="ARBA" id="ARBA00004389"/>
    </source>
</evidence>
<dbReference type="STRING" id="1890364.A0A2P6NL77"/>
<name>A0A2P6NL77_9EUKA</name>
<dbReference type="InterPro" id="IPR015399">
    <property type="entry name" value="DUF1977_DnaJ-like"/>
</dbReference>
<dbReference type="GO" id="GO:0005789">
    <property type="term" value="C:endoplasmic reticulum membrane"/>
    <property type="evidence" value="ECO:0007669"/>
    <property type="project" value="UniProtKB-SubCell"/>
</dbReference>
<dbReference type="PROSITE" id="PS50076">
    <property type="entry name" value="DNAJ_2"/>
    <property type="match status" value="1"/>
</dbReference>
<dbReference type="PROSITE" id="PS00636">
    <property type="entry name" value="DNAJ_1"/>
    <property type="match status" value="1"/>
</dbReference>
<dbReference type="Pfam" id="PF09320">
    <property type="entry name" value="DUF1977"/>
    <property type="match status" value="1"/>
</dbReference>
<feature type="region of interest" description="Disordered" evidence="6">
    <location>
        <begin position="48"/>
        <end position="86"/>
    </location>
</feature>
<evidence type="ECO:0000256" key="3">
    <source>
        <dbReference type="ARBA" id="ARBA00022824"/>
    </source>
</evidence>
<gene>
    <name evidence="9" type="ORF">PROFUN_07922</name>
</gene>
<dbReference type="Gene3D" id="1.10.287.110">
    <property type="entry name" value="DnaJ domain"/>
    <property type="match status" value="1"/>
</dbReference>
<dbReference type="InterPro" id="IPR036869">
    <property type="entry name" value="J_dom_sf"/>
</dbReference>
<dbReference type="PANTHER" id="PTHR43908:SF3">
    <property type="entry name" value="AT29763P-RELATED"/>
    <property type="match status" value="1"/>
</dbReference>
<feature type="compositionally biased region" description="Polar residues" evidence="6">
    <location>
        <begin position="56"/>
        <end position="68"/>
    </location>
</feature>
<dbReference type="GO" id="GO:0030544">
    <property type="term" value="F:Hsp70 protein binding"/>
    <property type="evidence" value="ECO:0007669"/>
    <property type="project" value="TreeGrafter"/>
</dbReference>
<dbReference type="AlphaFoldDB" id="A0A2P6NL77"/>